<feature type="chain" id="PRO_5046876047" evidence="2">
    <location>
        <begin position="24"/>
        <end position="459"/>
    </location>
</feature>
<feature type="compositionally biased region" description="Low complexity" evidence="1">
    <location>
        <begin position="43"/>
        <end position="55"/>
    </location>
</feature>
<proteinExistence type="predicted"/>
<keyword evidence="2" id="KW-0732">Signal</keyword>
<gene>
    <name evidence="3" type="ORF">G9470_13195</name>
</gene>
<feature type="signal peptide" evidence="2">
    <location>
        <begin position="1"/>
        <end position="23"/>
    </location>
</feature>
<evidence type="ECO:0000256" key="2">
    <source>
        <dbReference type="SAM" id="SignalP"/>
    </source>
</evidence>
<evidence type="ECO:0000256" key="1">
    <source>
        <dbReference type="SAM" id="MobiDB-lite"/>
    </source>
</evidence>
<dbReference type="PROSITE" id="PS51257">
    <property type="entry name" value="PROKAR_LIPOPROTEIN"/>
    <property type="match status" value="1"/>
</dbReference>
<feature type="region of interest" description="Disordered" evidence="1">
    <location>
        <begin position="26"/>
        <end position="56"/>
    </location>
</feature>
<dbReference type="SUPFAM" id="SSF53850">
    <property type="entry name" value="Periplasmic binding protein-like II"/>
    <property type="match status" value="1"/>
</dbReference>
<dbReference type="Gene3D" id="3.40.190.10">
    <property type="entry name" value="Periplasmic binding protein-like II"/>
    <property type="match status" value="2"/>
</dbReference>
<protein>
    <submittedName>
        <fullName evidence="3">Carbohydrate ABC transporter substrate-binding protein</fullName>
    </submittedName>
</protein>
<dbReference type="RefSeq" id="WP_170821930.1">
    <property type="nucleotide sequence ID" value="NZ_JAAOXG010000024.1"/>
</dbReference>
<dbReference type="Proteomes" id="UP000539052">
    <property type="component" value="Unassembled WGS sequence"/>
</dbReference>
<dbReference type="EMBL" id="JAAOXG010000024">
    <property type="protein sequence ID" value="NNJ30742.1"/>
    <property type="molecule type" value="Genomic_DNA"/>
</dbReference>
<keyword evidence="4" id="KW-1185">Reference proteome</keyword>
<dbReference type="InterPro" id="IPR050490">
    <property type="entry name" value="Bact_solute-bd_prot1"/>
</dbReference>
<evidence type="ECO:0000313" key="3">
    <source>
        <dbReference type="EMBL" id="NNJ30742.1"/>
    </source>
</evidence>
<dbReference type="InterPro" id="IPR006059">
    <property type="entry name" value="SBP"/>
</dbReference>
<evidence type="ECO:0000313" key="4">
    <source>
        <dbReference type="Proteomes" id="UP000539052"/>
    </source>
</evidence>
<sequence length="459" mass="50952">MKRNNWKQTAVFALSGLLAASLAGCMPTESSKPQGETTVSETQAASQGAAGPAKAEGLKVNTTDPITLRMNWWGGDSRHQATLEGIKAFEAKYPNIKVEAEYESFTGHEEKVALALKSGSAADVVQLNMDWVFNYSPDGSLFYDLNKVSDIIDLKAYDKSDLDYYTTNGVLQALPASNTGRVFFWNTTRLKDVGVEIPKNLDELYAVGEAFAAYKDGTYYPIILNELDRMTLMVYYLQCKYGKPWVENYQLQYSKEEIQKGLEWISLLEEKHVIPTLEVLAGDGSELVDTNQRWIDGHYAGMYIWDSNLKKYQEAAPGFEFEVGDYINMGDYKGGMTKASMVFAIPKSSKYPAESAALIQFLFGDPEGAKILGDTRGVPANKNGLASLDLSNSLAAIANKKVMEWTTFKFDPVFERSALKNPDGTYYMGMQMLSYKQDDAAGVAEYLVNDISKQLESAK</sequence>
<name>A0ABX1VSC9_9FIRM</name>
<dbReference type="PANTHER" id="PTHR43649">
    <property type="entry name" value="ARABINOSE-BINDING PROTEIN-RELATED"/>
    <property type="match status" value="1"/>
</dbReference>
<dbReference type="PANTHER" id="PTHR43649:SF11">
    <property type="entry name" value="ABC TRANSPORTER SUBSTRATE-BINDING PROTEIN YESO-RELATED"/>
    <property type="match status" value="1"/>
</dbReference>
<dbReference type="Pfam" id="PF01547">
    <property type="entry name" value="SBP_bac_1"/>
    <property type="match status" value="1"/>
</dbReference>
<organism evidence="3 4">
    <name type="scientific">Lacrimispora defluvii</name>
    <dbReference type="NCBI Taxonomy" id="2719233"/>
    <lineage>
        <taxon>Bacteria</taxon>
        <taxon>Bacillati</taxon>
        <taxon>Bacillota</taxon>
        <taxon>Clostridia</taxon>
        <taxon>Lachnospirales</taxon>
        <taxon>Lachnospiraceae</taxon>
        <taxon>Lacrimispora</taxon>
    </lineage>
</organism>
<reference evidence="3 4" key="1">
    <citation type="submission" date="2020-03" db="EMBL/GenBank/DDBJ databases">
        <title>Genome Sequence of industrial isolate, B5A.</title>
        <authorList>
            <person name="Sharma S."/>
            <person name="Patil P.B."/>
            <person name="Korpole S."/>
        </authorList>
    </citation>
    <scope>NUCLEOTIDE SEQUENCE [LARGE SCALE GENOMIC DNA]</scope>
    <source>
        <strain evidence="3 4">PI-S10-B5A</strain>
    </source>
</reference>
<feature type="compositionally biased region" description="Polar residues" evidence="1">
    <location>
        <begin position="28"/>
        <end position="42"/>
    </location>
</feature>
<comment type="caution">
    <text evidence="3">The sequence shown here is derived from an EMBL/GenBank/DDBJ whole genome shotgun (WGS) entry which is preliminary data.</text>
</comment>
<accession>A0ABX1VSC9</accession>